<proteinExistence type="inferred from homology"/>
<dbReference type="SUPFAM" id="SSF52540">
    <property type="entry name" value="P-loop containing nucleoside triphosphate hydrolases"/>
    <property type="match status" value="1"/>
</dbReference>
<protein>
    <recommendedName>
        <fullName evidence="12">RuvB-like helicase</fullName>
        <ecNumber evidence="12">3.6.4.12</ecNumber>
    </recommendedName>
</protein>
<reference evidence="15" key="1">
    <citation type="submission" date="2017-02" db="UniProtKB">
        <authorList>
            <consortium name="WormBaseParasite"/>
        </authorList>
    </citation>
    <scope>IDENTIFICATION</scope>
</reference>
<dbReference type="InterPro" id="IPR042487">
    <property type="entry name" value="RuvBL1/2_DNA/RNA_bd_dom"/>
</dbReference>
<dbReference type="InterPro" id="IPR027417">
    <property type="entry name" value="P-loop_NTPase"/>
</dbReference>
<comment type="catalytic activity">
    <reaction evidence="12">
        <text>ATP + H2O = ADP + phosphate + H(+)</text>
        <dbReference type="Rhea" id="RHEA:13065"/>
        <dbReference type="ChEBI" id="CHEBI:15377"/>
        <dbReference type="ChEBI" id="CHEBI:15378"/>
        <dbReference type="ChEBI" id="CHEBI:30616"/>
        <dbReference type="ChEBI" id="CHEBI:43474"/>
        <dbReference type="ChEBI" id="CHEBI:456216"/>
        <dbReference type="EC" id="3.6.4.12"/>
    </reaction>
</comment>
<evidence type="ECO:0000256" key="9">
    <source>
        <dbReference type="ARBA" id="ARBA00023163"/>
    </source>
</evidence>
<evidence type="ECO:0000256" key="7">
    <source>
        <dbReference type="ARBA" id="ARBA00022840"/>
    </source>
</evidence>
<dbReference type="GO" id="GO:0016887">
    <property type="term" value="F:ATP hydrolysis activity"/>
    <property type="evidence" value="ECO:0007669"/>
    <property type="project" value="RHEA"/>
</dbReference>
<keyword evidence="14" id="KW-1185">Reference proteome</keyword>
<comment type="similarity">
    <text evidence="2 12">Belongs to the RuvB family.</text>
</comment>
<comment type="subcellular location">
    <subcellularLocation>
        <location evidence="1">Nucleus</location>
    </subcellularLocation>
</comment>
<dbReference type="GO" id="GO:0005524">
    <property type="term" value="F:ATP binding"/>
    <property type="evidence" value="ECO:0007669"/>
    <property type="project" value="UniProtKB-KW"/>
</dbReference>
<evidence type="ECO:0000313" key="14">
    <source>
        <dbReference type="Proteomes" id="UP000046393"/>
    </source>
</evidence>
<name>A0A0N5AUJ5_9BILA</name>
<evidence type="ECO:0000256" key="11">
    <source>
        <dbReference type="ARBA" id="ARBA00023242"/>
    </source>
</evidence>
<evidence type="ECO:0000256" key="8">
    <source>
        <dbReference type="ARBA" id="ARBA00023015"/>
    </source>
</evidence>
<keyword evidence="3 12" id="KW-0547">Nucleotide-binding</keyword>
<keyword evidence="6 12" id="KW-0347">Helicase</keyword>
<sequence>MATVGGVTEHEVLKMERIGAHSHIRGLGLNAGLEPARISDGMVGQLEARKAAGFFVEMIKKGMISGRAVLLAGEPGTGKTALAMGISRALGTDTPFVSISASEVFSVDMSKTEALEQFFRRAIAVRLKEETEVLEGEVVTIEYERPASGGPKIGRITMKTTDMETVYDIGNKMVESCIKEKISSGDVIQIDKSSGTIHKLGRAFSRTHDYDAMGPQAKFVACPDGEIQKRKETVHTVSLHEIDVINNRATGFTALFSGDTGEIRKEVRNQINVKASCFRIKLKGFNLFFVNEWREENKADIVPGVLFIDEAHMLDLECFSFLNRMIESALSPLLIMATNKGYDYIRGTELKSPHCIPLDLLDRCLIIRTKQYSSRDLEDILRIRAREESVELDPDAVTILIKLAEQTTLRYAMQLISAANVFRERRKGVDVNTPDLKKAYKLFIDKKRSAKFLDEYEKWFVNE</sequence>
<evidence type="ECO:0000256" key="5">
    <source>
        <dbReference type="ARBA" id="ARBA00022801"/>
    </source>
</evidence>
<dbReference type="Proteomes" id="UP000046393">
    <property type="component" value="Unplaced"/>
</dbReference>
<dbReference type="InterPro" id="IPR003593">
    <property type="entry name" value="AAA+_ATPase"/>
</dbReference>
<dbReference type="WBParaSite" id="SMUV_0000853301-mRNA-1">
    <property type="protein sequence ID" value="SMUV_0000853301-mRNA-1"/>
    <property type="gene ID" value="SMUV_0000853301"/>
</dbReference>
<dbReference type="GO" id="GO:0010557">
    <property type="term" value="P:positive regulation of macromolecule biosynthetic process"/>
    <property type="evidence" value="ECO:0007669"/>
    <property type="project" value="UniProtKB-ARBA"/>
</dbReference>
<evidence type="ECO:0000256" key="10">
    <source>
        <dbReference type="ARBA" id="ARBA00023204"/>
    </source>
</evidence>
<dbReference type="EC" id="3.6.4.12" evidence="12"/>
<dbReference type="FunFam" id="1.10.8.60:FF:000010">
    <property type="entry name" value="RuvB-like helicase"/>
    <property type="match status" value="1"/>
</dbReference>
<keyword evidence="5 12" id="KW-0378">Hydrolase</keyword>
<keyword evidence="11 12" id="KW-0539">Nucleus</keyword>
<keyword evidence="9 12" id="KW-0804">Transcription</keyword>
<dbReference type="Gene3D" id="1.10.8.60">
    <property type="match status" value="1"/>
</dbReference>
<dbReference type="GO" id="GO:0006281">
    <property type="term" value="P:DNA repair"/>
    <property type="evidence" value="ECO:0007669"/>
    <property type="project" value="UniProtKB-KW"/>
</dbReference>
<keyword evidence="7 12" id="KW-0067">ATP-binding</keyword>
<dbReference type="InterPro" id="IPR010339">
    <property type="entry name" value="TIP49_P-loop"/>
</dbReference>
<dbReference type="Gene3D" id="2.40.50.360">
    <property type="entry name" value="RuvB-like helicase, domain II"/>
    <property type="match status" value="1"/>
</dbReference>
<dbReference type="FunFam" id="3.40.50.300:FF:002221">
    <property type="entry name" value="RuvB-like 2"/>
    <property type="match status" value="2"/>
</dbReference>
<evidence type="ECO:0000256" key="6">
    <source>
        <dbReference type="ARBA" id="ARBA00022806"/>
    </source>
</evidence>
<dbReference type="AlphaFoldDB" id="A0A0N5AUJ5"/>
<dbReference type="Gene3D" id="3.40.50.300">
    <property type="entry name" value="P-loop containing nucleotide triphosphate hydrolases"/>
    <property type="match status" value="1"/>
</dbReference>
<dbReference type="Pfam" id="PF17856">
    <property type="entry name" value="TIP49_C"/>
    <property type="match status" value="1"/>
</dbReference>
<keyword evidence="4" id="KW-0227">DNA damage</keyword>
<evidence type="ECO:0000259" key="13">
    <source>
        <dbReference type="SMART" id="SM00382"/>
    </source>
</evidence>
<dbReference type="Pfam" id="PF06068">
    <property type="entry name" value="TIP49"/>
    <property type="match status" value="1"/>
</dbReference>
<dbReference type="GO" id="GO:0003678">
    <property type="term" value="F:DNA helicase activity"/>
    <property type="evidence" value="ECO:0007669"/>
    <property type="project" value="UniProtKB-EC"/>
</dbReference>
<dbReference type="SMART" id="SM00382">
    <property type="entry name" value="AAA"/>
    <property type="match status" value="1"/>
</dbReference>
<evidence type="ECO:0000256" key="4">
    <source>
        <dbReference type="ARBA" id="ARBA00022763"/>
    </source>
</evidence>
<organism evidence="14 15">
    <name type="scientific">Syphacia muris</name>
    <dbReference type="NCBI Taxonomy" id="451379"/>
    <lineage>
        <taxon>Eukaryota</taxon>
        <taxon>Metazoa</taxon>
        <taxon>Ecdysozoa</taxon>
        <taxon>Nematoda</taxon>
        <taxon>Chromadorea</taxon>
        <taxon>Rhabditida</taxon>
        <taxon>Spirurina</taxon>
        <taxon>Oxyuridomorpha</taxon>
        <taxon>Oxyuroidea</taxon>
        <taxon>Oxyuridae</taxon>
        <taxon>Syphacia</taxon>
    </lineage>
</organism>
<dbReference type="STRING" id="451379.A0A0N5AUJ5"/>
<evidence type="ECO:0000256" key="12">
    <source>
        <dbReference type="RuleBase" id="RU363048"/>
    </source>
</evidence>
<feature type="domain" description="AAA+ ATPase" evidence="13">
    <location>
        <begin position="65"/>
        <end position="373"/>
    </location>
</feature>
<accession>A0A0N5AUJ5</accession>
<evidence type="ECO:0000313" key="15">
    <source>
        <dbReference type="WBParaSite" id="SMUV_0000853301-mRNA-1"/>
    </source>
</evidence>
<dbReference type="InterPro" id="IPR041048">
    <property type="entry name" value="RuvB-like_C"/>
</dbReference>
<dbReference type="PANTHER" id="PTHR11093">
    <property type="entry name" value="RUVB-RELATED REPTIN AND PONTIN"/>
    <property type="match status" value="1"/>
</dbReference>
<dbReference type="InterPro" id="IPR027238">
    <property type="entry name" value="RuvB-like"/>
</dbReference>
<dbReference type="FunFam" id="2.40.50.360:FF:000002">
    <property type="entry name" value="RuvB-like helicase"/>
    <property type="match status" value="1"/>
</dbReference>
<keyword evidence="10" id="KW-0234">DNA repair</keyword>
<dbReference type="GO" id="GO:0005634">
    <property type="term" value="C:nucleus"/>
    <property type="evidence" value="ECO:0007669"/>
    <property type="project" value="UniProtKB-SubCell"/>
</dbReference>
<evidence type="ECO:0000256" key="1">
    <source>
        <dbReference type="ARBA" id="ARBA00004123"/>
    </source>
</evidence>
<keyword evidence="8 12" id="KW-0805">Transcription regulation</keyword>
<evidence type="ECO:0000256" key="3">
    <source>
        <dbReference type="ARBA" id="ARBA00022741"/>
    </source>
</evidence>
<evidence type="ECO:0000256" key="2">
    <source>
        <dbReference type="ARBA" id="ARBA00007519"/>
    </source>
</evidence>